<dbReference type="InterPro" id="IPR021315">
    <property type="entry name" value="Gap/Sap"/>
</dbReference>
<accession>A0A1E8Q3I0</accession>
<keyword evidence="1" id="KW-1133">Transmembrane helix</keyword>
<dbReference type="OrthoDB" id="4627762at2"/>
<dbReference type="Pfam" id="PF11139">
    <property type="entry name" value="SfLAP"/>
    <property type="match status" value="1"/>
</dbReference>
<evidence type="ECO:0008006" key="4">
    <source>
        <dbReference type="Google" id="ProtNLM"/>
    </source>
</evidence>
<name>A0A1E8Q3I0_9MYCO</name>
<evidence type="ECO:0000313" key="2">
    <source>
        <dbReference type="EMBL" id="OFJ53143.1"/>
    </source>
</evidence>
<evidence type="ECO:0000313" key="3">
    <source>
        <dbReference type="Proteomes" id="UP000178953"/>
    </source>
</evidence>
<feature type="transmembrane region" description="Helical" evidence="1">
    <location>
        <begin position="38"/>
        <end position="59"/>
    </location>
</feature>
<feature type="transmembrane region" description="Helical" evidence="1">
    <location>
        <begin position="157"/>
        <end position="183"/>
    </location>
</feature>
<keyword evidence="1" id="KW-0812">Transmembrane</keyword>
<organism evidence="2 3">
    <name type="scientific">Mycolicibacterium grossiae</name>
    <dbReference type="NCBI Taxonomy" id="1552759"/>
    <lineage>
        <taxon>Bacteria</taxon>
        <taxon>Bacillati</taxon>
        <taxon>Actinomycetota</taxon>
        <taxon>Actinomycetes</taxon>
        <taxon>Mycobacteriales</taxon>
        <taxon>Mycobacteriaceae</taxon>
        <taxon>Mycolicibacterium</taxon>
    </lineage>
</organism>
<dbReference type="EMBL" id="MCHX01000029">
    <property type="protein sequence ID" value="OFJ53143.1"/>
    <property type="molecule type" value="Genomic_DNA"/>
</dbReference>
<proteinExistence type="predicted"/>
<keyword evidence="3" id="KW-1185">Reference proteome</keyword>
<feature type="transmembrane region" description="Helical" evidence="1">
    <location>
        <begin position="124"/>
        <end position="151"/>
    </location>
</feature>
<feature type="transmembrane region" description="Helical" evidence="1">
    <location>
        <begin position="71"/>
        <end position="93"/>
    </location>
</feature>
<dbReference type="Proteomes" id="UP000178953">
    <property type="component" value="Unassembled WGS sequence"/>
</dbReference>
<feature type="transmembrane region" description="Helical" evidence="1">
    <location>
        <begin position="6"/>
        <end position="26"/>
    </location>
</feature>
<feature type="transmembrane region" description="Helical" evidence="1">
    <location>
        <begin position="204"/>
        <end position="224"/>
    </location>
</feature>
<reference evidence="2 3" key="1">
    <citation type="submission" date="2016-09" db="EMBL/GenBank/DDBJ databases">
        <title>genome sequence of Mycobacterium sp. 739 SCH.</title>
        <authorList>
            <person name="Greninger A.L."/>
            <person name="Qin X."/>
            <person name="Jerome K."/>
            <person name="Vora S."/>
            <person name="Quinn K."/>
        </authorList>
    </citation>
    <scope>NUCLEOTIDE SEQUENCE [LARGE SCALE GENOMIC DNA]</scope>
    <source>
        <strain evidence="2 3">SCH</strain>
    </source>
</reference>
<dbReference type="RefSeq" id="WP_070353718.1">
    <property type="nucleotide sequence ID" value="NZ_CP043474.1"/>
</dbReference>
<evidence type="ECO:0000256" key="1">
    <source>
        <dbReference type="SAM" id="Phobius"/>
    </source>
</evidence>
<protein>
    <recommendedName>
        <fullName evidence="4">GAP family protein</fullName>
    </recommendedName>
</protein>
<comment type="caution">
    <text evidence="2">The sequence shown here is derived from an EMBL/GenBank/DDBJ whole genome shotgun (WGS) entry which is preliminary data.</text>
</comment>
<dbReference type="AlphaFoldDB" id="A0A1E8Q3I0"/>
<keyword evidence="1" id="KW-0472">Membrane</keyword>
<gene>
    <name evidence="2" type="ORF">BEL07_14030</name>
</gene>
<sequence length="225" mass="23893">MWITLLVMAVAVSLEPFRIGLAVLVLNRPRPVLQMLAFLSGGYAMGLTVGVLILFVLHPRLPGASEFSLPTVQLVIGGVCLACAVLLAAQVLLRRRRGLPTPVPDQGPGRFAGLSRRLVEGRRLWVSAVAGLGIALPSVDYLAVLAVILTFGESAAVQFGALLVFHVVAFALVEIPLVAYLFAPDRTLRALTALNDWIRSRRRIDVAGLLAVFGGVLMGVGLAGI</sequence>